<evidence type="ECO:0000256" key="1">
    <source>
        <dbReference type="SAM" id="Phobius"/>
    </source>
</evidence>
<evidence type="ECO:0000313" key="3">
    <source>
        <dbReference type="Proteomes" id="UP001595755"/>
    </source>
</evidence>
<organism evidence="2 3">
    <name type="scientific">Cohnella boryungensis</name>
    <dbReference type="NCBI Taxonomy" id="768479"/>
    <lineage>
        <taxon>Bacteria</taxon>
        <taxon>Bacillati</taxon>
        <taxon>Bacillota</taxon>
        <taxon>Bacilli</taxon>
        <taxon>Bacillales</taxon>
        <taxon>Paenibacillaceae</taxon>
        <taxon>Cohnella</taxon>
    </lineage>
</organism>
<reference evidence="3" key="1">
    <citation type="journal article" date="2019" name="Int. J. Syst. Evol. Microbiol.">
        <title>The Global Catalogue of Microorganisms (GCM) 10K type strain sequencing project: providing services to taxonomists for standard genome sequencing and annotation.</title>
        <authorList>
            <consortium name="The Broad Institute Genomics Platform"/>
            <consortium name="The Broad Institute Genome Sequencing Center for Infectious Disease"/>
            <person name="Wu L."/>
            <person name="Ma J."/>
        </authorList>
    </citation>
    <scope>NUCLEOTIDE SEQUENCE [LARGE SCALE GENOMIC DNA]</scope>
    <source>
        <strain evidence="3">CGMCC 4.1641</strain>
    </source>
</reference>
<evidence type="ECO:0000313" key="2">
    <source>
        <dbReference type="EMBL" id="MFC4304492.1"/>
    </source>
</evidence>
<keyword evidence="1" id="KW-0472">Membrane</keyword>
<name>A0ABV8SAT4_9BACL</name>
<dbReference type="Proteomes" id="UP001595755">
    <property type="component" value="Unassembled WGS sequence"/>
</dbReference>
<comment type="caution">
    <text evidence="2">The sequence shown here is derived from an EMBL/GenBank/DDBJ whole genome shotgun (WGS) entry which is preliminary data.</text>
</comment>
<keyword evidence="1" id="KW-0812">Transmembrane</keyword>
<dbReference type="EMBL" id="JBHSED010000025">
    <property type="protein sequence ID" value="MFC4304492.1"/>
    <property type="molecule type" value="Genomic_DNA"/>
</dbReference>
<feature type="transmembrane region" description="Helical" evidence="1">
    <location>
        <begin position="93"/>
        <end position="117"/>
    </location>
</feature>
<keyword evidence="1" id="KW-1133">Transmembrane helix</keyword>
<proteinExistence type="predicted"/>
<protein>
    <submittedName>
        <fullName evidence="2">Uncharacterized protein</fullName>
    </submittedName>
</protein>
<gene>
    <name evidence="2" type="ORF">ACFO1S_13775</name>
</gene>
<accession>A0ABV8SAT4</accession>
<keyword evidence="3" id="KW-1185">Reference proteome</keyword>
<feature type="transmembrane region" description="Helical" evidence="1">
    <location>
        <begin position="68"/>
        <end position="87"/>
    </location>
</feature>
<dbReference type="RefSeq" id="WP_378126955.1">
    <property type="nucleotide sequence ID" value="NZ_JBHSED010000025.1"/>
</dbReference>
<sequence length="144" mass="15029">MRQMNNRVRERARKMIGVPVCIELKDGSCYVGRIAGIDKGQLMFSGKRSRKMRPPLVRKRTSKASVSGLFPGLGALMGMPGALQGAVAEPGAAAAPAGAGAGGLLGGFGGLTEFMGMMNKAMPMIRMGMGMVKTIMPLINGMKG</sequence>